<dbReference type="Proteomes" id="UP000584867">
    <property type="component" value="Unassembled WGS sequence"/>
</dbReference>
<keyword evidence="2 4" id="KW-0732">Signal</keyword>
<feature type="chain" id="PRO_5030787375" description="4-O-methyl-glucuronoyl methylesterase-like domain-containing protein" evidence="4">
    <location>
        <begin position="26"/>
        <end position="444"/>
    </location>
</feature>
<comment type="caution">
    <text evidence="6">The sequence shown here is derived from an EMBL/GenBank/DDBJ whole genome shotgun (WGS) entry which is preliminary data.</text>
</comment>
<dbReference type="Gene3D" id="3.40.50.1820">
    <property type="entry name" value="alpha/beta hydrolase"/>
    <property type="match status" value="1"/>
</dbReference>
<evidence type="ECO:0000259" key="5">
    <source>
        <dbReference type="Pfam" id="PF22244"/>
    </source>
</evidence>
<gene>
    <name evidence="6" type="ORF">HDF15_004168</name>
</gene>
<reference evidence="6 7" key="1">
    <citation type="submission" date="2020-08" db="EMBL/GenBank/DDBJ databases">
        <title>Genomic Encyclopedia of Type Strains, Phase IV (KMG-V): Genome sequencing to study the core and pangenomes of soil and plant-associated prokaryotes.</title>
        <authorList>
            <person name="Whitman W."/>
        </authorList>
    </citation>
    <scope>NUCLEOTIDE SEQUENCE [LARGE SCALE GENOMIC DNA]</scope>
    <source>
        <strain evidence="6 7">X5P3</strain>
    </source>
</reference>
<protein>
    <recommendedName>
        <fullName evidence="5">4-O-methyl-glucuronoyl methylesterase-like domain-containing protein</fullName>
    </recommendedName>
</protein>
<proteinExistence type="predicted"/>
<dbReference type="AlphaFoldDB" id="A0A7W7ZTG1"/>
<dbReference type="RefSeq" id="WP_184258802.1">
    <property type="nucleotide sequence ID" value="NZ_JACHIO010000020.1"/>
</dbReference>
<dbReference type="EMBL" id="JACHIO010000020">
    <property type="protein sequence ID" value="MBB5065798.1"/>
    <property type="molecule type" value="Genomic_DNA"/>
</dbReference>
<dbReference type="GO" id="GO:0052689">
    <property type="term" value="F:carboxylic ester hydrolase activity"/>
    <property type="evidence" value="ECO:0007669"/>
    <property type="project" value="UniProtKB-KW"/>
</dbReference>
<sequence length="444" mass="48597">MRNLKVRKSMACIGGTMLFACAAWAQTAPPTPKPAPDVVAGIPVNYDEAKVGTYTLPDPLVLNNGKPVRDAKTWLKQRRPEIVSLFETEQYGKAPGRPAGESFEVFEKGTPALNGKAIRRQVMIYLTKDKTGPAIQLLMYLPAGVTKPVPMLLSINFGAVQNAVDDPGIKPETVWDMKTNTRIQAVGRGFGKLNVEPLLDAGFGVATFYYGDVEPDYREGFANSIRARYAKPGGTEENRAADDWGSVAAWAWGMSRVEDYFETDKTVDSKRVAIHGVSRLGKTVMWAGAHDERFAAVIASCSGEGGAALSHRNYGETVAHLTAPTRYPYQFAANYAKWAGFPDKAPMDANLLVALIAPRPLLLQTGNTDSWSDPKGEFLSEVAAGPAYRLLGKQDLGTEVWPAAKQPIFRDGLNYYMHDGGHGMVPSDWDIYVQFLKQALHPER</sequence>
<evidence type="ECO:0000313" key="6">
    <source>
        <dbReference type="EMBL" id="MBB5065798.1"/>
    </source>
</evidence>
<feature type="signal peptide" evidence="4">
    <location>
        <begin position="1"/>
        <end position="25"/>
    </location>
</feature>
<name>A0A7W7ZTG1_9BACT</name>
<dbReference type="Pfam" id="PF22244">
    <property type="entry name" value="GCE_fung"/>
    <property type="match status" value="1"/>
</dbReference>
<dbReference type="InterPro" id="IPR054579">
    <property type="entry name" value="GCE-like_dom"/>
</dbReference>
<accession>A0A7W7ZTG1</accession>
<feature type="domain" description="4-O-methyl-glucuronoyl methylesterase-like" evidence="5">
    <location>
        <begin position="243"/>
        <end position="392"/>
    </location>
</feature>
<organism evidence="6 7">
    <name type="scientific">Granulicella mallensis</name>
    <dbReference type="NCBI Taxonomy" id="940614"/>
    <lineage>
        <taxon>Bacteria</taxon>
        <taxon>Pseudomonadati</taxon>
        <taxon>Acidobacteriota</taxon>
        <taxon>Terriglobia</taxon>
        <taxon>Terriglobales</taxon>
        <taxon>Acidobacteriaceae</taxon>
        <taxon>Granulicella</taxon>
    </lineage>
</organism>
<evidence type="ECO:0000256" key="1">
    <source>
        <dbReference type="ARBA" id="ARBA00022487"/>
    </source>
</evidence>
<evidence type="ECO:0000256" key="2">
    <source>
        <dbReference type="ARBA" id="ARBA00022729"/>
    </source>
</evidence>
<dbReference type="InterPro" id="IPR029058">
    <property type="entry name" value="AB_hydrolase_fold"/>
</dbReference>
<keyword evidence="1" id="KW-0719">Serine esterase</keyword>
<evidence type="ECO:0000256" key="4">
    <source>
        <dbReference type="SAM" id="SignalP"/>
    </source>
</evidence>
<evidence type="ECO:0000256" key="3">
    <source>
        <dbReference type="ARBA" id="ARBA00022801"/>
    </source>
</evidence>
<keyword evidence="3" id="KW-0378">Hydrolase</keyword>
<evidence type="ECO:0000313" key="7">
    <source>
        <dbReference type="Proteomes" id="UP000584867"/>
    </source>
</evidence>
<dbReference type="SUPFAM" id="SSF53474">
    <property type="entry name" value="alpha/beta-Hydrolases"/>
    <property type="match status" value="1"/>
</dbReference>
<dbReference type="PROSITE" id="PS51257">
    <property type="entry name" value="PROKAR_LIPOPROTEIN"/>
    <property type="match status" value="1"/>
</dbReference>